<feature type="coiled-coil region" evidence="20">
    <location>
        <begin position="6"/>
        <end position="33"/>
    </location>
</feature>
<dbReference type="PROSITE" id="PS51168">
    <property type="entry name" value="CHORISMATE_MUT_2"/>
    <property type="match status" value="1"/>
</dbReference>
<comment type="pathway">
    <text evidence="4">Amino-acid biosynthesis; L-phenylalanine biosynthesis; phenylpyruvate from prephenate: step 1/1.</text>
</comment>
<evidence type="ECO:0000256" key="10">
    <source>
        <dbReference type="ARBA" id="ARBA00022605"/>
    </source>
</evidence>
<dbReference type="Gene3D" id="1.20.59.10">
    <property type="entry name" value="Chorismate mutase"/>
    <property type="match status" value="1"/>
</dbReference>
<dbReference type="InterPro" id="IPR002912">
    <property type="entry name" value="ACT_dom"/>
</dbReference>
<dbReference type="PROSITE" id="PS00857">
    <property type="entry name" value="PREPHENATE_DEHYDR_1"/>
    <property type="match status" value="1"/>
</dbReference>
<dbReference type="AlphaFoldDB" id="A0A2T5MET5"/>
<dbReference type="EC" id="5.4.99.5" evidence="6"/>
<evidence type="ECO:0000256" key="11">
    <source>
        <dbReference type="ARBA" id="ARBA00023141"/>
    </source>
</evidence>
<dbReference type="InterPro" id="IPR036979">
    <property type="entry name" value="CM_dom_sf"/>
</dbReference>
<feature type="domain" description="Chorismate mutase" evidence="21">
    <location>
        <begin position="1"/>
        <end position="92"/>
    </location>
</feature>
<keyword evidence="12" id="KW-0584">Phenylalanine biosynthesis</keyword>
<keyword evidence="13" id="KW-0413">Isomerase</keyword>
<dbReference type="SMART" id="SM00830">
    <property type="entry name" value="CM_2"/>
    <property type="match status" value="1"/>
</dbReference>
<sequence length="363" mass="39657">MTPNELAKAREQIDGLDEQIQSLISQRARVAQNVAHIKQRMGDTGDHYRPSREVEVLRRAMERNSGPLTDESIARLMREIMSACLSLESPLTISYLGPEGTYTQAAVLKHFGDSVKARPTAAIDEIFRDVESGAADYGVVPVENSIGGVVSHTLDALAHTKLRICGEVTLPIHHHLLSKDADLSKITKVYSHAQSFAQCRKWLDARLPKADRETVASNAAAAQLAQDQGAGVAAIASLQAGQLYELNILASNIEDDPSNTTRFLVIGKQDPTPTGEDITSIVLSAHRNQPGALFKLLQPFADAKLDLTRIESRPMKGSPVNDYFFFVDFVGHTSNELVKKALDDVRSNAAFFKILGSYPLAVM</sequence>
<comment type="pathway">
    <text evidence="5">Metabolic intermediate biosynthesis; prephenate biosynthesis; prephenate from chorismate: step 1/1.</text>
</comment>
<evidence type="ECO:0000256" key="2">
    <source>
        <dbReference type="ARBA" id="ARBA00002364"/>
    </source>
</evidence>
<dbReference type="Proteomes" id="UP000244248">
    <property type="component" value="Unassembled WGS sequence"/>
</dbReference>
<dbReference type="NCBIfam" id="NF008865">
    <property type="entry name" value="PRK11898.1"/>
    <property type="match status" value="1"/>
</dbReference>
<dbReference type="FunFam" id="3.40.190.10:FF:000034">
    <property type="entry name" value="Chorismate mutase/prephenate dehydratase"/>
    <property type="match status" value="1"/>
</dbReference>
<evidence type="ECO:0000256" key="6">
    <source>
        <dbReference type="ARBA" id="ARBA00012404"/>
    </source>
</evidence>
<feature type="site" description="Essential for prephenate dehydratase activity" evidence="19">
    <location>
        <position position="261"/>
    </location>
</feature>
<evidence type="ECO:0000256" key="12">
    <source>
        <dbReference type="ARBA" id="ARBA00023222"/>
    </source>
</evidence>
<dbReference type="EC" id="4.2.1.51" evidence="7"/>
<gene>
    <name evidence="24" type="ORF">CJD38_12410</name>
</gene>
<dbReference type="InterPro" id="IPR002701">
    <property type="entry name" value="CM_II_prokaryot"/>
</dbReference>
<dbReference type="GO" id="GO:0046417">
    <property type="term" value="P:chorismate metabolic process"/>
    <property type="evidence" value="ECO:0007669"/>
    <property type="project" value="InterPro"/>
</dbReference>
<name>A0A2T5MET5_9GAMM</name>
<keyword evidence="20" id="KW-0175">Coiled coil</keyword>
<dbReference type="RefSeq" id="WP_107940675.1">
    <property type="nucleotide sequence ID" value="NZ_QANS01000004.1"/>
</dbReference>
<dbReference type="FunFam" id="3.40.190.10:FF:000029">
    <property type="entry name" value="Chorismate mutase/Prephenate dehydratase"/>
    <property type="match status" value="1"/>
</dbReference>
<evidence type="ECO:0000313" key="24">
    <source>
        <dbReference type="EMBL" id="PTU31088.1"/>
    </source>
</evidence>
<dbReference type="InterPro" id="IPR010957">
    <property type="entry name" value="G/b/e-P-prot_chorismate_mutase"/>
</dbReference>
<evidence type="ECO:0000256" key="13">
    <source>
        <dbReference type="ARBA" id="ARBA00023235"/>
    </source>
</evidence>
<comment type="function">
    <text evidence="2">Catalyzes the Claisen rearrangement of chorismate to prephenate and the decarboxylation/dehydration of prephenate to phenylpyruvate.</text>
</comment>
<dbReference type="SUPFAM" id="SSF55021">
    <property type="entry name" value="ACT-like"/>
    <property type="match status" value="1"/>
</dbReference>
<evidence type="ECO:0000256" key="17">
    <source>
        <dbReference type="ARBA" id="ARBA00031520"/>
    </source>
</evidence>
<dbReference type="GO" id="GO:0009094">
    <property type="term" value="P:L-phenylalanine biosynthetic process"/>
    <property type="evidence" value="ECO:0007669"/>
    <property type="project" value="UniProtKB-UniPathway"/>
</dbReference>
<dbReference type="SUPFAM" id="SSF53850">
    <property type="entry name" value="Periplasmic binding protein-like II"/>
    <property type="match status" value="1"/>
</dbReference>
<evidence type="ECO:0000256" key="5">
    <source>
        <dbReference type="ARBA" id="ARBA00004817"/>
    </source>
</evidence>
<evidence type="ECO:0000256" key="16">
    <source>
        <dbReference type="ARBA" id="ARBA00031175"/>
    </source>
</evidence>
<evidence type="ECO:0000256" key="18">
    <source>
        <dbReference type="ARBA" id="ARBA00047848"/>
    </source>
</evidence>
<keyword evidence="10" id="KW-0028">Amino-acid biosynthesis</keyword>
<evidence type="ECO:0000256" key="14">
    <source>
        <dbReference type="ARBA" id="ARBA00023239"/>
    </source>
</evidence>
<dbReference type="InterPro" id="IPR008242">
    <property type="entry name" value="Chor_mutase/pphenate_deHydtase"/>
</dbReference>
<evidence type="ECO:0000256" key="4">
    <source>
        <dbReference type="ARBA" id="ARBA00004741"/>
    </source>
</evidence>
<evidence type="ECO:0000259" key="23">
    <source>
        <dbReference type="PROSITE" id="PS51671"/>
    </source>
</evidence>
<keyword evidence="25" id="KW-1185">Reference proteome</keyword>
<dbReference type="GO" id="GO:0004106">
    <property type="term" value="F:chorismate mutase activity"/>
    <property type="evidence" value="ECO:0007669"/>
    <property type="project" value="UniProtKB-EC"/>
</dbReference>
<dbReference type="PANTHER" id="PTHR21022:SF19">
    <property type="entry name" value="PREPHENATE DEHYDRATASE-RELATED"/>
    <property type="match status" value="1"/>
</dbReference>
<comment type="catalytic activity">
    <reaction evidence="18">
        <text>prephenate + H(+) = 3-phenylpyruvate + CO2 + H2O</text>
        <dbReference type="Rhea" id="RHEA:21648"/>
        <dbReference type="ChEBI" id="CHEBI:15377"/>
        <dbReference type="ChEBI" id="CHEBI:15378"/>
        <dbReference type="ChEBI" id="CHEBI:16526"/>
        <dbReference type="ChEBI" id="CHEBI:18005"/>
        <dbReference type="ChEBI" id="CHEBI:29934"/>
        <dbReference type="EC" id="4.2.1.51"/>
    </reaction>
</comment>
<dbReference type="Pfam" id="PF01842">
    <property type="entry name" value="ACT"/>
    <property type="match status" value="1"/>
</dbReference>
<evidence type="ECO:0000313" key="25">
    <source>
        <dbReference type="Proteomes" id="UP000244248"/>
    </source>
</evidence>
<dbReference type="CDD" id="cd04905">
    <property type="entry name" value="ACT_CM-PDT"/>
    <property type="match status" value="1"/>
</dbReference>
<keyword evidence="9" id="KW-0963">Cytoplasm</keyword>
<dbReference type="OrthoDB" id="9802281at2"/>
<dbReference type="GO" id="GO:0005737">
    <property type="term" value="C:cytoplasm"/>
    <property type="evidence" value="ECO:0007669"/>
    <property type="project" value="UniProtKB-SubCell"/>
</dbReference>
<dbReference type="Pfam" id="PF00800">
    <property type="entry name" value="PDT"/>
    <property type="match status" value="1"/>
</dbReference>
<comment type="caution">
    <text evidence="24">The sequence shown here is derived from an EMBL/GenBank/DDBJ whole genome shotgun (WGS) entry which is preliminary data.</text>
</comment>
<dbReference type="FunFam" id="3.30.70.260:FF:000012">
    <property type="entry name" value="Prephenate dehydratase"/>
    <property type="match status" value="1"/>
</dbReference>
<dbReference type="UniPathway" id="UPA00120">
    <property type="reaction ID" value="UER00203"/>
</dbReference>
<dbReference type="PROSITE" id="PS51671">
    <property type="entry name" value="ACT"/>
    <property type="match status" value="1"/>
</dbReference>
<evidence type="ECO:0000256" key="9">
    <source>
        <dbReference type="ARBA" id="ARBA00022490"/>
    </source>
</evidence>
<dbReference type="EMBL" id="QANS01000004">
    <property type="protein sequence ID" value="PTU31088.1"/>
    <property type="molecule type" value="Genomic_DNA"/>
</dbReference>
<comment type="catalytic activity">
    <reaction evidence="1">
        <text>chorismate = prephenate</text>
        <dbReference type="Rhea" id="RHEA:13897"/>
        <dbReference type="ChEBI" id="CHEBI:29748"/>
        <dbReference type="ChEBI" id="CHEBI:29934"/>
        <dbReference type="EC" id="5.4.99.5"/>
    </reaction>
</comment>
<keyword evidence="11" id="KW-0057">Aromatic amino acid biosynthesis</keyword>
<dbReference type="Gene3D" id="3.40.190.10">
    <property type="entry name" value="Periplasmic binding protein-like II"/>
    <property type="match status" value="2"/>
</dbReference>
<dbReference type="InterPro" id="IPR045865">
    <property type="entry name" value="ACT-like_dom_sf"/>
</dbReference>
<dbReference type="GO" id="GO:0004664">
    <property type="term" value="F:prephenate dehydratase activity"/>
    <property type="evidence" value="ECO:0007669"/>
    <property type="project" value="UniProtKB-EC"/>
</dbReference>
<dbReference type="InterPro" id="IPR001086">
    <property type="entry name" value="Preph_deHydtase"/>
</dbReference>
<dbReference type="PIRSF" id="PIRSF001500">
    <property type="entry name" value="Chor_mut_pdt_Ppr"/>
    <property type="match status" value="1"/>
</dbReference>
<comment type="subcellular location">
    <subcellularLocation>
        <location evidence="3">Cytoplasm</location>
    </subcellularLocation>
</comment>
<dbReference type="InterPro" id="IPR036263">
    <property type="entry name" value="Chorismate_II_sf"/>
</dbReference>
<dbReference type="NCBIfam" id="TIGR01807">
    <property type="entry name" value="CM_P2"/>
    <property type="match status" value="1"/>
</dbReference>
<evidence type="ECO:0000256" key="3">
    <source>
        <dbReference type="ARBA" id="ARBA00004496"/>
    </source>
</evidence>
<evidence type="ECO:0000256" key="7">
    <source>
        <dbReference type="ARBA" id="ARBA00013147"/>
    </source>
</evidence>
<dbReference type="PANTHER" id="PTHR21022">
    <property type="entry name" value="PREPHENATE DEHYDRATASE P PROTEIN"/>
    <property type="match status" value="1"/>
</dbReference>
<dbReference type="SUPFAM" id="SSF48600">
    <property type="entry name" value="Chorismate mutase II"/>
    <property type="match status" value="1"/>
</dbReference>
<dbReference type="CDD" id="cd13630">
    <property type="entry name" value="PBP2_PDT_1"/>
    <property type="match status" value="1"/>
</dbReference>
<evidence type="ECO:0000256" key="1">
    <source>
        <dbReference type="ARBA" id="ARBA00000824"/>
    </source>
</evidence>
<dbReference type="Gene3D" id="3.30.70.260">
    <property type="match status" value="1"/>
</dbReference>
<keyword evidence="15" id="KW-0511">Multifunctional enzyme</keyword>
<evidence type="ECO:0000256" key="8">
    <source>
        <dbReference type="ARBA" id="ARBA00014401"/>
    </source>
</evidence>
<organism evidence="24 25">
    <name type="scientific">Stenotrophobium rhamnosiphilum</name>
    <dbReference type="NCBI Taxonomy" id="2029166"/>
    <lineage>
        <taxon>Bacteria</taxon>
        <taxon>Pseudomonadati</taxon>
        <taxon>Pseudomonadota</taxon>
        <taxon>Gammaproteobacteria</taxon>
        <taxon>Nevskiales</taxon>
        <taxon>Nevskiaceae</taxon>
        <taxon>Stenotrophobium</taxon>
    </lineage>
</organism>
<feature type="domain" description="Prephenate dehydratase" evidence="22">
    <location>
        <begin position="92"/>
        <end position="268"/>
    </location>
</feature>
<dbReference type="PROSITE" id="PS00858">
    <property type="entry name" value="PREPHENATE_DEHYDR_2"/>
    <property type="match status" value="1"/>
</dbReference>
<evidence type="ECO:0000259" key="22">
    <source>
        <dbReference type="PROSITE" id="PS51171"/>
    </source>
</evidence>
<evidence type="ECO:0000256" key="15">
    <source>
        <dbReference type="ARBA" id="ARBA00023268"/>
    </source>
</evidence>
<dbReference type="UniPathway" id="UPA00121">
    <property type="reaction ID" value="UER00345"/>
</dbReference>
<feature type="domain" description="ACT" evidence="23">
    <location>
        <begin position="281"/>
        <end position="359"/>
    </location>
</feature>
<protein>
    <recommendedName>
        <fullName evidence="8">Bifunctional chorismate mutase/prephenate dehydratase</fullName>
        <ecNumber evidence="7">4.2.1.51</ecNumber>
        <ecNumber evidence="6">5.4.99.5</ecNumber>
    </recommendedName>
    <alternativeName>
        <fullName evidence="17">Chorismate mutase-prephenate dehydratase</fullName>
    </alternativeName>
    <alternativeName>
        <fullName evidence="16">p-protein</fullName>
    </alternativeName>
</protein>
<evidence type="ECO:0000259" key="21">
    <source>
        <dbReference type="PROSITE" id="PS51168"/>
    </source>
</evidence>
<evidence type="ECO:0000256" key="20">
    <source>
        <dbReference type="SAM" id="Coils"/>
    </source>
</evidence>
<proteinExistence type="predicted"/>
<reference evidence="24 25" key="1">
    <citation type="submission" date="2018-04" db="EMBL/GenBank/DDBJ databases">
        <title>Novel species isolated from glacier.</title>
        <authorList>
            <person name="Liu Q."/>
            <person name="Xin Y.-H."/>
        </authorList>
    </citation>
    <scope>NUCLEOTIDE SEQUENCE [LARGE SCALE GENOMIC DNA]</scope>
    <source>
        <strain evidence="24 25">GT1R17</strain>
    </source>
</reference>
<dbReference type="Pfam" id="PF01817">
    <property type="entry name" value="CM_2"/>
    <property type="match status" value="1"/>
</dbReference>
<dbReference type="InterPro" id="IPR018528">
    <property type="entry name" value="Preph_deHydtase_CS"/>
</dbReference>
<evidence type="ECO:0000256" key="19">
    <source>
        <dbReference type="PIRSR" id="PIRSR001500-2"/>
    </source>
</evidence>
<keyword evidence="14" id="KW-0456">Lyase</keyword>
<accession>A0A2T5MET5</accession>
<dbReference type="PROSITE" id="PS51171">
    <property type="entry name" value="PREPHENATE_DEHYDR_3"/>
    <property type="match status" value="1"/>
</dbReference>